<evidence type="ECO:0000256" key="1">
    <source>
        <dbReference type="SAM" id="MobiDB-lite"/>
    </source>
</evidence>
<feature type="region of interest" description="Disordered" evidence="1">
    <location>
        <begin position="150"/>
        <end position="190"/>
    </location>
</feature>
<protein>
    <submittedName>
        <fullName evidence="2">Uncharacterized protein</fullName>
    </submittedName>
</protein>
<feature type="compositionally biased region" description="Pro residues" evidence="1">
    <location>
        <begin position="171"/>
        <end position="190"/>
    </location>
</feature>
<organism evidence="2 3">
    <name type="scientific">Panicum virgatum</name>
    <name type="common">Blackwell switchgrass</name>
    <dbReference type="NCBI Taxonomy" id="38727"/>
    <lineage>
        <taxon>Eukaryota</taxon>
        <taxon>Viridiplantae</taxon>
        <taxon>Streptophyta</taxon>
        <taxon>Embryophyta</taxon>
        <taxon>Tracheophyta</taxon>
        <taxon>Spermatophyta</taxon>
        <taxon>Magnoliopsida</taxon>
        <taxon>Liliopsida</taxon>
        <taxon>Poales</taxon>
        <taxon>Poaceae</taxon>
        <taxon>PACMAD clade</taxon>
        <taxon>Panicoideae</taxon>
        <taxon>Panicodae</taxon>
        <taxon>Paniceae</taxon>
        <taxon>Panicinae</taxon>
        <taxon>Panicum</taxon>
        <taxon>Panicum sect. Hiantes</taxon>
    </lineage>
</organism>
<sequence length="190" mass="20051">MSVPSKPGLRQRKVAQRVNPITSACPSSHLRKSYPLRLRLRHSPCCLQTCSLASTATGNALPAAGGIPRAAARPRRGRSWPAAARASDSESPPRGSYKRRQGLSAELACCRLARLLPTPLEELSAGLLPALLDGGGRGCSSTWFSPVPPRGACPPTPRSRLLHAPPAGAHPLPPRACPPPRPPPGRACLR</sequence>
<comment type="caution">
    <text evidence="2">The sequence shown here is derived from an EMBL/GenBank/DDBJ whole genome shotgun (WGS) entry which is preliminary data.</text>
</comment>
<accession>A0A8T0UUZ7</accession>
<name>A0A8T0UUZ7_PANVG</name>
<gene>
    <name evidence="2" type="ORF">PVAP13_3KG292154</name>
</gene>
<evidence type="ECO:0000313" key="3">
    <source>
        <dbReference type="Proteomes" id="UP000823388"/>
    </source>
</evidence>
<dbReference type="Proteomes" id="UP000823388">
    <property type="component" value="Chromosome 3K"/>
</dbReference>
<dbReference type="EMBL" id="CM029041">
    <property type="protein sequence ID" value="KAG2625895.1"/>
    <property type="molecule type" value="Genomic_DNA"/>
</dbReference>
<reference evidence="2" key="1">
    <citation type="submission" date="2020-05" db="EMBL/GenBank/DDBJ databases">
        <title>WGS assembly of Panicum virgatum.</title>
        <authorList>
            <person name="Lovell J.T."/>
            <person name="Jenkins J."/>
            <person name="Shu S."/>
            <person name="Juenger T.E."/>
            <person name="Schmutz J."/>
        </authorList>
    </citation>
    <scope>NUCLEOTIDE SEQUENCE</scope>
    <source>
        <strain evidence="2">AP13</strain>
    </source>
</reference>
<dbReference type="AlphaFoldDB" id="A0A8T0UUZ7"/>
<keyword evidence="3" id="KW-1185">Reference proteome</keyword>
<feature type="region of interest" description="Disordered" evidence="1">
    <location>
        <begin position="62"/>
        <end position="99"/>
    </location>
</feature>
<feature type="compositionally biased region" description="Low complexity" evidence="1">
    <location>
        <begin position="62"/>
        <end position="71"/>
    </location>
</feature>
<proteinExistence type="predicted"/>
<evidence type="ECO:0000313" key="2">
    <source>
        <dbReference type="EMBL" id="KAG2625895.1"/>
    </source>
</evidence>